<evidence type="ECO:0000313" key="6">
    <source>
        <dbReference type="Proteomes" id="UP000232323"/>
    </source>
</evidence>
<keyword evidence="2" id="KW-0067">ATP-binding</keyword>
<gene>
    <name evidence="5" type="ORF">CEUSTIGMA_g6394.t1</name>
</gene>
<dbReference type="GO" id="GO:0004672">
    <property type="term" value="F:protein kinase activity"/>
    <property type="evidence" value="ECO:0007669"/>
    <property type="project" value="InterPro"/>
</dbReference>
<feature type="region of interest" description="Disordered" evidence="3">
    <location>
        <begin position="409"/>
        <end position="440"/>
    </location>
</feature>
<comment type="caution">
    <text evidence="5">The sequence shown here is derived from an EMBL/GenBank/DDBJ whole genome shotgun (WGS) entry which is preliminary data.</text>
</comment>
<organism evidence="5 6">
    <name type="scientific">Chlamydomonas eustigma</name>
    <dbReference type="NCBI Taxonomy" id="1157962"/>
    <lineage>
        <taxon>Eukaryota</taxon>
        <taxon>Viridiplantae</taxon>
        <taxon>Chlorophyta</taxon>
        <taxon>core chlorophytes</taxon>
        <taxon>Chlorophyceae</taxon>
        <taxon>CS clade</taxon>
        <taxon>Chlamydomonadales</taxon>
        <taxon>Chlamydomonadaceae</taxon>
        <taxon>Chlamydomonas</taxon>
    </lineage>
</organism>
<dbReference type="EMBL" id="BEGY01000037">
    <property type="protein sequence ID" value="GAX78954.1"/>
    <property type="molecule type" value="Genomic_DNA"/>
</dbReference>
<accession>A0A250X793</accession>
<dbReference type="SUPFAM" id="SSF56112">
    <property type="entry name" value="Protein kinase-like (PK-like)"/>
    <property type="match status" value="1"/>
</dbReference>
<feature type="region of interest" description="Disordered" evidence="3">
    <location>
        <begin position="529"/>
        <end position="562"/>
    </location>
</feature>
<dbReference type="GO" id="GO:0005524">
    <property type="term" value="F:ATP binding"/>
    <property type="evidence" value="ECO:0007669"/>
    <property type="project" value="UniProtKB-KW"/>
</dbReference>
<reference evidence="5 6" key="1">
    <citation type="submission" date="2017-08" db="EMBL/GenBank/DDBJ databases">
        <title>Acidophilic green algal genome provides insights into adaptation to an acidic environment.</title>
        <authorList>
            <person name="Hirooka S."/>
            <person name="Hirose Y."/>
            <person name="Kanesaki Y."/>
            <person name="Higuchi S."/>
            <person name="Fujiwara T."/>
            <person name="Onuma R."/>
            <person name="Era A."/>
            <person name="Ohbayashi R."/>
            <person name="Uzuka A."/>
            <person name="Nozaki H."/>
            <person name="Yoshikawa H."/>
            <person name="Miyagishima S.Y."/>
        </authorList>
    </citation>
    <scope>NUCLEOTIDE SEQUENCE [LARGE SCALE GENOMIC DNA]</scope>
    <source>
        <strain evidence="5 6">NIES-2499</strain>
    </source>
</reference>
<dbReference type="PROSITE" id="PS50011">
    <property type="entry name" value="PROTEIN_KINASE_DOM"/>
    <property type="match status" value="1"/>
</dbReference>
<feature type="region of interest" description="Disordered" evidence="3">
    <location>
        <begin position="1004"/>
        <end position="1052"/>
    </location>
</feature>
<feature type="compositionally biased region" description="Polar residues" evidence="3">
    <location>
        <begin position="1036"/>
        <end position="1049"/>
    </location>
</feature>
<feature type="compositionally biased region" description="Low complexity" evidence="3">
    <location>
        <begin position="1106"/>
        <end position="1115"/>
    </location>
</feature>
<feature type="region of interest" description="Disordered" evidence="3">
    <location>
        <begin position="658"/>
        <end position="680"/>
    </location>
</feature>
<evidence type="ECO:0000259" key="4">
    <source>
        <dbReference type="PROSITE" id="PS50011"/>
    </source>
</evidence>
<dbReference type="InterPro" id="IPR050117">
    <property type="entry name" value="MAPK"/>
</dbReference>
<dbReference type="Proteomes" id="UP000232323">
    <property type="component" value="Unassembled WGS sequence"/>
</dbReference>
<feature type="region of interest" description="Disordered" evidence="3">
    <location>
        <begin position="1187"/>
        <end position="1207"/>
    </location>
</feature>
<dbReference type="PANTHER" id="PTHR24055">
    <property type="entry name" value="MITOGEN-ACTIVATED PROTEIN KINASE"/>
    <property type="match status" value="1"/>
</dbReference>
<dbReference type="SMART" id="SM00220">
    <property type="entry name" value="S_TKc"/>
    <property type="match status" value="1"/>
</dbReference>
<feature type="region of interest" description="Disordered" evidence="3">
    <location>
        <begin position="1099"/>
        <end position="1120"/>
    </location>
</feature>
<proteinExistence type="predicted"/>
<feature type="compositionally biased region" description="Polar residues" evidence="3">
    <location>
        <begin position="612"/>
        <end position="621"/>
    </location>
</feature>
<name>A0A250X793_9CHLO</name>
<dbReference type="Pfam" id="PF00069">
    <property type="entry name" value="Pkinase"/>
    <property type="match status" value="1"/>
</dbReference>
<dbReference type="Gene3D" id="1.10.510.10">
    <property type="entry name" value="Transferase(Phosphotransferase) domain 1"/>
    <property type="match status" value="1"/>
</dbReference>
<feature type="compositionally biased region" description="Polar residues" evidence="3">
    <location>
        <begin position="668"/>
        <end position="680"/>
    </location>
</feature>
<sequence length="1207" mass="130139">MPQFHIKRDVCVDGPFVWSLASSETDVNLVRAPQKQGYSNAAKTVQARLFREASLTSTLLWHENLLSLRNITLLNKQIMLMYEPCQEVLTHFKAKRLTQPTNNSSPVSDSVKNLVNQLVSAVEHLHANEVAHLSIHPQSIFLQNKDSNNGNVLKLAGLDAAQILSTARHNKQTGNKQPSRYSAPEVVLGDICSYPADIWSIGCITAELLTGRQLFTGQQDWEILSSIYKVVGFSNRHLAIAQARKDGNNIFQAAATCDTDGLKKRLYNSLDSSAVHFLKACLHEDPNKRATAQKLLSNDFLKGCPSNDLQAKLQRERDRFKEVFNNGRLFKHLSSCLLEAEQELTSQGVNNLEGVVTETGITLTWRQQQQMKMTILMKASTENRASSIQQCSPDNNMQQYTSCPSTTGAIGSIDLRPGGGSTDPRPLLSTPADRARSRTSTNTLLNQESNSDHLSSHFSCDDVGSSVNGAMKCEQQGLLGDPSKVVRRTSVIGTASPVHTRVSHCGDVPTLVNRNTPPISLSYRLSVAGESPTRSYPSSQHTIPTTAPSSKPERRFSQLSSSPINSYNSKFSSIPIMPEAGSRSSSILAASSTVGPSGHYQEDGSPLHPDSRMSSKASLSETSHHDSIRRPQSQQEYNHNVPAALADMLDFRSSLSADCEVHEPTPPASTLLSPQHHLTTSSRLRHQDLLQRCSHVPDLGSSMIPEHRGSLSGISTFVNMPEHRSSLSRIKTLLDLPERRGSMPGCSFPMKMPEHRGSSSGLNTCVNLGDEKRGSLINGSAGSPLTPTGHRQSLSGATASSVMTLSRVDLQLQSPEGLLGSEGTTAQPAVVLEPAQPLHLSKNTSRLQGVHFGGYEGGPRATNTRKGSEEEGTMVSSLLPCITQGKVTATQGKVTASQGRGAIINGVANHAQGTRVHYADVMPPSSGIHQAGATTTRLSLDSRKAVDEPNLSSGLKPSAFLMGRYERHSYIDDPSRRTEAGGSNTLISTPLPVTVLQPHAPLISPAPLSSPRGSTKNLLSMSPSSRLRRSSAVSLQPASSTESESSLLQIGSEGGDGSGYLITTYSSDQYSQHMLPRQQPQQLIYSAPAARENTIMTIKIEQSEAPSPRSSTSSRLGKDSSMRAAGFHLSTAAESSSSLGGVEKQPLHAAVPPSAAPHYAVAVSRDDDSKTMKLLQQPALRKLQFNLRLPSSQSTDAAESRLSNSTG</sequence>
<keyword evidence="1" id="KW-0547">Nucleotide-binding</keyword>
<protein>
    <recommendedName>
        <fullName evidence="4">Protein kinase domain-containing protein</fullName>
    </recommendedName>
</protein>
<feature type="compositionally biased region" description="Polar residues" evidence="3">
    <location>
        <begin position="1189"/>
        <end position="1207"/>
    </location>
</feature>
<feature type="domain" description="Protein kinase" evidence="4">
    <location>
        <begin position="1"/>
        <end position="301"/>
    </location>
</feature>
<dbReference type="AlphaFoldDB" id="A0A250X793"/>
<dbReference type="InterPro" id="IPR000719">
    <property type="entry name" value="Prot_kinase_dom"/>
</dbReference>
<evidence type="ECO:0000313" key="5">
    <source>
        <dbReference type="EMBL" id="GAX78954.1"/>
    </source>
</evidence>
<feature type="compositionally biased region" description="Low complexity" evidence="3">
    <location>
        <begin position="1018"/>
        <end position="1035"/>
    </location>
</feature>
<evidence type="ECO:0000256" key="3">
    <source>
        <dbReference type="SAM" id="MobiDB-lite"/>
    </source>
</evidence>
<evidence type="ECO:0000256" key="1">
    <source>
        <dbReference type="ARBA" id="ARBA00022741"/>
    </source>
</evidence>
<feature type="region of interest" description="Disordered" evidence="3">
    <location>
        <begin position="587"/>
        <end position="635"/>
    </location>
</feature>
<evidence type="ECO:0000256" key="2">
    <source>
        <dbReference type="ARBA" id="ARBA00022840"/>
    </source>
</evidence>
<dbReference type="InterPro" id="IPR011009">
    <property type="entry name" value="Kinase-like_dom_sf"/>
</dbReference>
<feature type="compositionally biased region" description="Polar residues" evidence="3">
    <location>
        <begin position="532"/>
        <end position="549"/>
    </location>
</feature>
<feature type="region of interest" description="Disordered" evidence="3">
    <location>
        <begin position="849"/>
        <end position="870"/>
    </location>
</feature>
<keyword evidence="6" id="KW-1185">Reference proteome</keyword>